<sequence>MLRSLWSAASGMQAQALNIDVLSNNLANVNTTGFKRSRADFQDLLYETLRLAGSSSSESTQVPTGIQLGHGTRPAAVQKIQTQGDYKHTENELDMAIEGDGFFQILKPDGETAYSRAGSFKIDSEGRIVTSDGYLLQPEITIPSDTTQIAIGTDGTVSVVQAGQAAPSEIGTIQLARFINPAGLNAIGRNLYLETSASGGVITGVAGEEGLGTISQGFLEMSNVSVVEEMVNLITAQRAYEINSKSIQAADEMLQMANNIKR</sequence>
<keyword evidence="11" id="KW-0282">Flagellum</keyword>
<evidence type="ECO:0000256" key="3">
    <source>
        <dbReference type="ARBA" id="ARBA00017948"/>
    </source>
</evidence>
<gene>
    <name evidence="11" type="primary">flgG</name>
    <name evidence="11" type="ORF">PITCH_A1470023</name>
</gene>
<dbReference type="SUPFAM" id="SSF117143">
    <property type="entry name" value="Flagellar hook protein flgE"/>
    <property type="match status" value="1"/>
</dbReference>
<dbReference type="PANTHER" id="PTHR30435">
    <property type="entry name" value="FLAGELLAR PROTEIN"/>
    <property type="match status" value="1"/>
</dbReference>
<evidence type="ECO:0000256" key="1">
    <source>
        <dbReference type="ARBA" id="ARBA00004117"/>
    </source>
</evidence>
<dbReference type="InterPro" id="IPR001444">
    <property type="entry name" value="Flag_bb_rod_N"/>
</dbReference>
<comment type="subcellular location">
    <subcellularLocation>
        <location evidence="1 7">Bacterial flagellum basal body</location>
    </subcellularLocation>
</comment>
<proteinExistence type="inferred from homology"/>
<dbReference type="PANTHER" id="PTHR30435:SF19">
    <property type="entry name" value="FLAGELLAR BASAL-BODY ROD PROTEIN FLGG"/>
    <property type="match status" value="1"/>
</dbReference>
<evidence type="ECO:0000313" key="11">
    <source>
        <dbReference type="EMBL" id="SPD72674.1"/>
    </source>
</evidence>
<accession>A0A445MT07</accession>
<reference evidence="11" key="1">
    <citation type="submission" date="2018-01" db="EMBL/GenBank/DDBJ databases">
        <authorList>
            <person name="Regsiter A."/>
            <person name="William W."/>
        </authorList>
    </citation>
    <scope>NUCLEOTIDE SEQUENCE</scope>
    <source>
        <strain evidence="11">TRIP AH-1</strain>
    </source>
</reference>
<evidence type="ECO:0000259" key="10">
    <source>
        <dbReference type="Pfam" id="PF22692"/>
    </source>
</evidence>
<comment type="similarity">
    <text evidence="2 7">Belongs to the flagella basal body rod proteins family.</text>
</comment>
<protein>
    <recommendedName>
        <fullName evidence="3 6">Flagellar basal-body rod protein FlgG</fullName>
    </recommendedName>
</protein>
<feature type="domain" description="Flagellar basal body rod protein N-terminal" evidence="8">
    <location>
        <begin position="7"/>
        <end position="35"/>
    </location>
</feature>
<dbReference type="NCBIfam" id="TIGR02488">
    <property type="entry name" value="flgG_G_neg"/>
    <property type="match status" value="1"/>
</dbReference>
<evidence type="ECO:0000256" key="2">
    <source>
        <dbReference type="ARBA" id="ARBA00009677"/>
    </source>
</evidence>
<dbReference type="GO" id="GO:0071978">
    <property type="term" value="P:bacterial-type flagellum-dependent swarming motility"/>
    <property type="evidence" value="ECO:0007669"/>
    <property type="project" value="TreeGrafter"/>
</dbReference>
<feature type="domain" description="Flagellar hook protein FlgE/F/G-like D1" evidence="10">
    <location>
        <begin position="96"/>
        <end position="159"/>
    </location>
</feature>
<name>A0A445MT07_9BACT</name>
<dbReference type="InterPro" id="IPR037925">
    <property type="entry name" value="FlgE/F/G-like"/>
</dbReference>
<evidence type="ECO:0000259" key="9">
    <source>
        <dbReference type="Pfam" id="PF06429"/>
    </source>
</evidence>
<feature type="domain" description="Flagellar basal-body/hook protein C-terminal" evidence="9">
    <location>
        <begin position="216"/>
        <end position="260"/>
    </location>
</feature>
<dbReference type="GO" id="GO:0009426">
    <property type="term" value="C:bacterial-type flagellum basal body, distal rod"/>
    <property type="evidence" value="ECO:0007669"/>
    <property type="project" value="UniProtKB-UniRule"/>
</dbReference>
<evidence type="ECO:0000256" key="5">
    <source>
        <dbReference type="ARBA" id="ARBA00025933"/>
    </source>
</evidence>
<dbReference type="InterPro" id="IPR019776">
    <property type="entry name" value="Flagellar_basal_body_rod_CS"/>
</dbReference>
<dbReference type="InterPro" id="IPR010930">
    <property type="entry name" value="Flg_bb/hook_C_dom"/>
</dbReference>
<dbReference type="InterPro" id="IPR020013">
    <property type="entry name" value="Flagellar_FlgE/F/G"/>
</dbReference>
<dbReference type="PROSITE" id="PS00588">
    <property type="entry name" value="FLAGELLA_BB_ROD"/>
    <property type="match status" value="1"/>
</dbReference>
<keyword evidence="11" id="KW-0969">Cilium</keyword>
<dbReference type="Pfam" id="PF00460">
    <property type="entry name" value="Flg_bb_rod"/>
    <property type="match status" value="1"/>
</dbReference>
<dbReference type="NCBIfam" id="TIGR03506">
    <property type="entry name" value="FlgEFG_subfam"/>
    <property type="match status" value="2"/>
</dbReference>
<evidence type="ECO:0000256" key="7">
    <source>
        <dbReference type="RuleBase" id="RU362116"/>
    </source>
</evidence>
<dbReference type="Pfam" id="PF06429">
    <property type="entry name" value="Flg_bbr_C"/>
    <property type="match status" value="1"/>
</dbReference>
<dbReference type="InterPro" id="IPR053967">
    <property type="entry name" value="LlgE_F_G-like_D1"/>
</dbReference>
<comment type="subunit">
    <text evidence="5">The basal body constitutes a major portion of the flagellar organelle and consists of four rings (L,P,S, and M) mounted on a central rod. The rod consists of about 26 subunits of FlgG in the distal portion, and FlgB, FlgC and FlgF are thought to build up the proximal portion of the rod with about 6 subunits each.</text>
</comment>
<keyword evidence="11" id="KW-0966">Cell projection</keyword>
<keyword evidence="4 7" id="KW-0975">Bacterial flagellum</keyword>
<evidence type="ECO:0000259" key="8">
    <source>
        <dbReference type="Pfam" id="PF00460"/>
    </source>
</evidence>
<organism evidence="11">
    <name type="scientific">uncultured Desulfobacterium sp</name>
    <dbReference type="NCBI Taxonomy" id="201089"/>
    <lineage>
        <taxon>Bacteria</taxon>
        <taxon>Pseudomonadati</taxon>
        <taxon>Thermodesulfobacteriota</taxon>
        <taxon>Desulfobacteria</taxon>
        <taxon>Desulfobacterales</taxon>
        <taxon>Desulfobacteriaceae</taxon>
        <taxon>Desulfobacterium</taxon>
        <taxon>environmental samples</taxon>
    </lineage>
</organism>
<dbReference type="Pfam" id="PF22692">
    <property type="entry name" value="LlgE_F_G_D1"/>
    <property type="match status" value="1"/>
</dbReference>
<dbReference type="EMBL" id="OJIN01000054">
    <property type="protein sequence ID" value="SPD72674.1"/>
    <property type="molecule type" value="Genomic_DNA"/>
</dbReference>
<evidence type="ECO:0000256" key="6">
    <source>
        <dbReference type="NCBIfam" id="TIGR02488"/>
    </source>
</evidence>
<dbReference type="AlphaFoldDB" id="A0A445MT07"/>
<dbReference type="InterPro" id="IPR012834">
    <property type="entry name" value="FlgG_G_neg"/>
</dbReference>
<evidence type="ECO:0000256" key="4">
    <source>
        <dbReference type="ARBA" id="ARBA00023143"/>
    </source>
</evidence>